<organism evidence="1 2">
    <name type="scientific">Lentzea albida</name>
    <dbReference type="NCBI Taxonomy" id="65499"/>
    <lineage>
        <taxon>Bacteria</taxon>
        <taxon>Bacillati</taxon>
        <taxon>Actinomycetota</taxon>
        <taxon>Actinomycetes</taxon>
        <taxon>Pseudonocardiales</taxon>
        <taxon>Pseudonocardiaceae</taxon>
        <taxon>Lentzea</taxon>
    </lineage>
</organism>
<evidence type="ECO:0000313" key="2">
    <source>
        <dbReference type="Proteomes" id="UP000199503"/>
    </source>
</evidence>
<dbReference type="Proteomes" id="UP000199503">
    <property type="component" value="Unassembled WGS sequence"/>
</dbReference>
<dbReference type="RefSeq" id="WP_089908186.1">
    <property type="nucleotide sequence ID" value="NZ_FOFV01000001.1"/>
</dbReference>
<dbReference type="EMBL" id="FOFV01000001">
    <property type="protein sequence ID" value="SEP80484.1"/>
    <property type="molecule type" value="Genomic_DNA"/>
</dbReference>
<sequence>MTLPATTDQEIECLTSYLEDAEAAPPDFAGCGCVPFFVAAEAVPRRAVPAQRPTSPPAALTPT</sequence>
<protein>
    <submittedName>
        <fullName evidence="1">Uncharacterized protein</fullName>
    </submittedName>
</protein>
<proteinExistence type="predicted"/>
<evidence type="ECO:0000313" key="1">
    <source>
        <dbReference type="EMBL" id="SEP80484.1"/>
    </source>
</evidence>
<reference evidence="2" key="1">
    <citation type="submission" date="2016-10" db="EMBL/GenBank/DDBJ databases">
        <authorList>
            <person name="Varghese N."/>
            <person name="Submissions S."/>
        </authorList>
    </citation>
    <scope>NUCLEOTIDE SEQUENCE [LARGE SCALE GENOMIC DNA]</scope>
    <source>
        <strain evidence="2">DSM 44437</strain>
    </source>
</reference>
<accession>A0A1H9AUM7</accession>
<name>A0A1H9AUM7_9PSEU</name>
<dbReference type="AlphaFoldDB" id="A0A1H9AUM7"/>
<keyword evidence="2" id="KW-1185">Reference proteome</keyword>
<gene>
    <name evidence="1" type="ORF">SAMN04488000_101298</name>
</gene>